<comment type="domain">
    <text evidence="8">The DHHC domain is required for palmitoyltransferase activity.</text>
</comment>
<proteinExistence type="inferred from homology"/>
<keyword evidence="5 8" id="KW-1133">Transmembrane helix</keyword>
<dbReference type="InterPro" id="IPR001594">
    <property type="entry name" value="Palmitoyltrfase_DHHC"/>
</dbReference>
<reference evidence="11 12" key="1">
    <citation type="journal article" date="2013" name="Proc. Natl. Acad. Sci. U.S.A.">
        <title>Fine-scale variation in meiotic recombination in Mimulus inferred from population shotgun sequencing.</title>
        <authorList>
            <person name="Hellsten U."/>
            <person name="Wright K.M."/>
            <person name="Jenkins J."/>
            <person name="Shu S."/>
            <person name="Yuan Y."/>
            <person name="Wessler S.R."/>
            <person name="Schmutz J."/>
            <person name="Willis J.H."/>
            <person name="Rokhsar D.S."/>
        </authorList>
    </citation>
    <scope>NUCLEOTIDE SEQUENCE [LARGE SCALE GENOMIC DNA]</scope>
    <source>
        <strain evidence="12">cv. DUN x IM62</strain>
    </source>
</reference>
<accession>A0A022R9U1</accession>
<evidence type="ECO:0000256" key="6">
    <source>
        <dbReference type="ARBA" id="ARBA00023136"/>
    </source>
</evidence>
<dbReference type="AlphaFoldDB" id="A0A022R9U1"/>
<feature type="domain" description="Palmitoyltransferase DHHC" evidence="10">
    <location>
        <begin position="155"/>
        <end position="276"/>
    </location>
</feature>
<protein>
    <recommendedName>
        <fullName evidence="8">S-acyltransferase</fullName>
        <ecNumber evidence="8">2.3.1.225</ecNumber>
    </recommendedName>
    <alternativeName>
        <fullName evidence="8">Palmitoyltransferase</fullName>
    </alternativeName>
</protein>
<dbReference type="EMBL" id="KI630608">
    <property type="protein sequence ID" value="EYU35675.1"/>
    <property type="molecule type" value="Genomic_DNA"/>
</dbReference>
<dbReference type="InterPro" id="IPR039859">
    <property type="entry name" value="PFA4/ZDH16/20/ERF2-like"/>
</dbReference>
<dbReference type="GO" id="GO:0005794">
    <property type="term" value="C:Golgi apparatus"/>
    <property type="evidence" value="ECO:0000318"/>
    <property type="project" value="GO_Central"/>
</dbReference>
<keyword evidence="6 8" id="KW-0472">Membrane</keyword>
<dbReference type="GO" id="GO:0006612">
    <property type="term" value="P:protein targeting to membrane"/>
    <property type="evidence" value="ECO:0000318"/>
    <property type="project" value="GO_Central"/>
</dbReference>
<evidence type="ECO:0000313" key="12">
    <source>
        <dbReference type="Proteomes" id="UP000030748"/>
    </source>
</evidence>
<comment type="catalytic activity">
    <reaction evidence="8">
        <text>L-cysteinyl-[protein] + hexadecanoyl-CoA = S-hexadecanoyl-L-cysteinyl-[protein] + CoA</text>
        <dbReference type="Rhea" id="RHEA:36683"/>
        <dbReference type="Rhea" id="RHEA-COMP:10131"/>
        <dbReference type="Rhea" id="RHEA-COMP:11032"/>
        <dbReference type="ChEBI" id="CHEBI:29950"/>
        <dbReference type="ChEBI" id="CHEBI:57287"/>
        <dbReference type="ChEBI" id="CHEBI:57379"/>
        <dbReference type="ChEBI" id="CHEBI:74151"/>
        <dbReference type="EC" id="2.3.1.225"/>
    </reaction>
</comment>
<evidence type="ECO:0000313" key="11">
    <source>
        <dbReference type="EMBL" id="EYU35675.1"/>
    </source>
</evidence>
<feature type="compositionally biased region" description="Basic and acidic residues" evidence="9">
    <location>
        <begin position="386"/>
        <end position="395"/>
    </location>
</feature>
<dbReference type="GO" id="GO:0019706">
    <property type="term" value="F:protein-cysteine S-palmitoyltransferase activity"/>
    <property type="evidence" value="ECO:0000318"/>
    <property type="project" value="GO_Central"/>
</dbReference>
<evidence type="ECO:0000256" key="8">
    <source>
        <dbReference type="RuleBase" id="RU079119"/>
    </source>
</evidence>
<evidence type="ECO:0000256" key="9">
    <source>
        <dbReference type="SAM" id="MobiDB-lite"/>
    </source>
</evidence>
<dbReference type="EC" id="2.3.1.225" evidence="8"/>
<evidence type="ECO:0000256" key="4">
    <source>
        <dbReference type="ARBA" id="ARBA00022692"/>
    </source>
</evidence>
<feature type="transmembrane region" description="Helical" evidence="8">
    <location>
        <begin position="50"/>
        <end position="72"/>
    </location>
</feature>
<comment type="subcellular location">
    <subcellularLocation>
        <location evidence="1">Endomembrane system</location>
        <topology evidence="1">Multi-pass membrane protein</topology>
    </subcellularLocation>
</comment>
<evidence type="ECO:0000256" key="2">
    <source>
        <dbReference type="ARBA" id="ARBA00008574"/>
    </source>
</evidence>
<evidence type="ECO:0000256" key="3">
    <source>
        <dbReference type="ARBA" id="ARBA00022679"/>
    </source>
</evidence>
<gene>
    <name evidence="11" type="ORF">MIMGU_mgv1a007801mg</name>
</gene>
<dbReference type="eggNOG" id="KOG1311">
    <property type="taxonomic scope" value="Eukaryota"/>
</dbReference>
<feature type="region of interest" description="Disordered" evidence="9">
    <location>
        <begin position="371"/>
        <end position="395"/>
    </location>
</feature>
<dbReference type="PANTHER" id="PTHR22883:SF391">
    <property type="entry name" value="PROTEIN S-ACYLTRANSFERASE 3-RELATED"/>
    <property type="match status" value="1"/>
</dbReference>
<feature type="transmembrane region" description="Helical" evidence="8">
    <location>
        <begin position="78"/>
        <end position="102"/>
    </location>
</feature>
<comment type="similarity">
    <text evidence="2 8">Belongs to the DHHC palmitoyltransferase family.</text>
</comment>
<organism evidence="11 12">
    <name type="scientific">Erythranthe guttata</name>
    <name type="common">Yellow monkey flower</name>
    <name type="synonym">Mimulus guttatus</name>
    <dbReference type="NCBI Taxonomy" id="4155"/>
    <lineage>
        <taxon>Eukaryota</taxon>
        <taxon>Viridiplantae</taxon>
        <taxon>Streptophyta</taxon>
        <taxon>Embryophyta</taxon>
        <taxon>Tracheophyta</taxon>
        <taxon>Spermatophyta</taxon>
        <taxon>Magnoliopsida</taxon>
        <taxon>eudicotyledons</taxon>
        <taxon>Gunneridae</taxon>
        <taxon>Pentapetalae</taxon>
        <taxon>asterids</taxon>
        <taxon>lamiids</taxon>
        <taxon>Lamiales</taxon>
        <taxon>Phrymaceae</taxon>
        <taxon>Erythranthe</taxon>
    </lineage>
</organism>
<evidence type="ECO:0000259" key="10">
    <source>
        <dbReference type="Pfam" id="PF01529"/>
    </source>
</evidence>
<keyword evidence="3 8" id="KW-0808">Transferase</keyword>
<dbReference type="PANTHER" id="PTHR22883">
    <property type="entry name" value="ZINC FINGER DHHC DOMAIN CONTAINING PROTEIN"/>
    <property type="match status" value="1"/>
</dbReference>
<keyword evidence="12" id="KW-1185">Reference proteome</keyword>
<feature type="transmembrane region" description="Helical" evidence="8">
    <location>
        <begin position="241"/>
        <end position="266"/>
    </location>
</feature>
<name>A0A022R9U1_ERYGU</name>
<evidence type="ECO:0000256" key="5">
    <source>
        <dbReference type="ARBA" id="ARBA00022989"/>
    </source>
</evidence>
<feature type="transmembrane region" description="Helical" evidence="8">
    <location>
        <begin position="201"/>
        <end position="221"/>
    </location>
</feature>
<keyword evidence="4 8" id="KW-0812">Transmembrane</keyword>
<dbReference type="Proteomes" id="UP000030748">
    <property type="component" value="Unassembled WGS sequence"/>
</dbReference>
<dbReference type="PROSITE" id="PS50216">
    <property type="entry name" value="DHHC"/>
    <property type="match status" value="1"/>
</dbReference>
<dbReference type="GO" id="GO:0005783">
    <property type="term" value="C:endoplasmic reticulum"/>
    <property type="evidence" value="ECO:0000318"/>
    <property type="project" value="GO_Central"/>
</dbReference>
<sequence length="395" mass="44574">MGGSGNQVSDPPAISMDPPRLKARLYQVWKGRNKFVCGGRLVFGPDASSVLLSTFLIGAPALVFCMDTLLGISEANYLYGHVVLIVGLLLTVLDLIFLYMTAARNPGIVPRNTRPPEAESVSSSLTSMEWVNSATPDLKLPRTKDVFVNGYTIRVKYCDTCLLYRPPRASHCSICNNCVQRFDHHCPWVGQCIGVRNYRTFILFVSTSTLLCLYVFTFSLLDLLKEPGPVLRTMSEDVISVILVFYCFISVWFVGGLSVFHLYLMCTNQTTYENFRYRYDKKENPYNRGMVKNLKEIFFSKTVPSLVNFREWVTEEDDLFAESITRKFGGEIIKPNGKIIDLELGLHGKDGKAVPNILQNLDYSGIDESLKKDKGGKISSDPYFFHSDDKEGKYE</sequence>
<dbReference type="Pfam" id="PF01529">
    <property type="entry name" value="DHHC"/>
    <property type="match status" value="1"/>
</dbReference>
<keyword evidence="7 8" id="KW-0012">Acyltransferase</keyword>
<evidence type="ECO:0000256" key="7">
    <source>
        <dbReference type="ARBA" id="ARBA00023315"/>
    </source>
</evidence>
<evidence type="ECO:0000256" key="1">
    <source>
        <dbReference type="ARBA" id="ARBA00004127"/>
    </source>
</evidence>